<keyword evidence="2" id="KW-1185">Reference proteome</keyword>
<dbReference type="Proteomes" id="UP000368474">
    <property type="component" value="Unassembled WGS sequence"/>
</dbReference>
<reference evidence="1 2" key="1">
    <citation type="submission" date="2019-08" db="EMBL/GenBank/DDBJ databases">
        <authorList>
            <person name="Peeters C."/>
        </authorList>
    </citation>
    <scope>NUCLEOTIDE SEQUENCE [LARGE SCALE GENOMIC DNA]</scope>
    <source>
        <strain evidence="1 2">LMG 31116</strain>
    </source>
</reference>
<gene>
    <name evidence="1" type="ORF">PMO31116_00538</name>
</gene>
<protein>
    <submittedName>
        <fullName evidence="1">Uncharacterized protein</fullName>
    </submittedName>
</protein>
<sequence>MKQHTITIRRIRVVLEETTQTVEAKSELEAIQSVLMTPLDDSDWQSVVSEEVDKGNGSRFAIDQFLSTAKKSI</sequence>
<dbReference type="RefSeq" id="WP_150565333.1">
    <property type="nucleotide sequence ID" value="NZ_CABPSD010000001.1"/>
</dbReference>
<evidence type="ECO:0000313" key="2">
    <source>
        <dbReference type="Proteomes" id="UP000368474"/>
    </source>
</evidence>
<dbReference type="AlphaFoldDB" id="A0A5E4S6R1"/>
<organism evidence="1 2">
    <name type="scientific">Pandoraea morbifera</name>
    <dbReference type="NCBI Taxonomy" id="2508300"/>
    <lineage>
        <taxon>Bacteria</taxon>
        <taxon>Pseudomonadati</taxon>
        <taxon>Pseudomonadota</taxon>
        <taxon>Betaproteobacteria</taxon>
        <taxon>Burkholderiales</taxon>
        <taxon>Burkholderiaceae</taxon>
        <taxon>Pandoraea</taxon>
    </lineage>
</organism>
<name>A0A5E4S6R1_9BURK</name>
<proteinExistence type="predicted"/>
<accession>A0A5E4S6R1</accession>
<evidence type="ECO:0000313" key="1">
    <source>
        <dbReference type="EMBL" id="VVD69749.1"/>
    </source>
</evidence>
<dbReference type="EMBL" id="CABPSD010000001">
    <property type="protein sequence ID" value="VVD69749.1"/>
    <property type="molecule type" value="Genomic_DNA"/>
</dbReference>